<dbReference type="EMBL" id="SWCJ01000015">
    <property type="protein sequence ID" value="TKB51967.1"/>
    <property type="molecule type" value="Genomic_DNA"/>
</dbReference>
<accession>A0A4U1BML4</accession>
<dbReference type="OrthoDB" id="465874at2"/>
<protein>
    <recommendedName>
        <fullName evidence="4">Haloacid dehalogenase-like hydrolase</fullName>
    </recommendedName>
</protein>
<feature type="transmembrane region" description="Helical" evidence="1">
    <location>
        <begin position="383"/>
        <end position="405"/>
    </location>
</feature>
<name>A0A4U1BML4_9GAMM</name>
<gene>
    <name evidence="2" type="ORF">FCL42_16240</name>
</gene>
<feature type="transmembrane region" description="Helical" evidence="1">
    <location>
        <begin position="340"/>
        <end position="363"/>
    </location>
</feature>
<feature type="transmembrane region" description="Helical" evidence="1">
    <location>
        <begin position="272"/>
        <end position="292"/>
    </location>
</feature>
<keyword evidence="1" id="KW-1133">Transmembrane helix</keyword>
<dbReference type="SUPFAM" id="SSF56784">
    <property type="entry name" value="HAD-like"/>
    <property type="match status" value="1"/>
</dbReference>
<keyword evidence="1" id="KW-0812">Transmembrane</keyword>
<evidence type="ECO:0008006" key="4">
    <source>
        <dbReference type="Google" id="ProtNLM"/>
    </source>
</evidence>
<feature type="transmembrane region" description="Helical" evidence="1">
    <location>
        <begin position="470"/>
        <end position="491"/>
    </location>
</feature>
<feature type="transmembrane region" description="Helical" evidence="1">
    <location>
        <begin position="298"/>
        <end position="319"/>
    </location>
</feature>
<comment type="caution">
    <text evidence="2">The sequence shown here is derived from an EMBL/GenBank/DDBJ whole genome shotgun (WGS) entry which is preliminary data.</text>
</comment>
<sequence length="527" mass="59773">MADEAKQLGLHFDQLSQSEWYVWMDNHVLGMDEFLHRKHLKKNGLTAPEAVIEGVSQLPERQEILVDFDDTLWLTNSTEQFIELAARSVVVAIVLQIMDMLKPWRWLHGSKGKHYRDLYRVRCGLWLNPMAKRQWQQQAKSLVDQYLNQPLYQTLMRHKGKVFVVSYGFDFVLQPILDEINLGSNLLVSSNLTTAAQLRMSGKAAAASALIGSKRVTHGACVTDSKMDKDLLLQCQDAWLCQWPESVEIRAGMSPMLPFVYLKKVKRPTESYFTRAILGHDYLTLILAFALINPYPLYTAVALFGFVIAYFTAYEIGYFENDNLGAKFEEKPKISKEFSLFGQGFRPSFAWFFTLLLTAPPAWLAAQGPSFIPGYFQLEGAAAFGAVYLVFISFVLAVRAVFAWFNRLTEKGRLIPMLLLQLGRNGGYLLIFATSTVGALFIVTCTLSKWIPYVAYRFGADRKGMPEHLINGLMFAVLVSLLWGQGALTLAELTSAPSLVILAYLGLRALIQLWKYKHYFQLLVPRR</sequence>
<dbReference type="Proteomes" id="UP000305675">
    <property type="component" value="Unassembled WGS sequence"/>
</dbReference>
<evidence type="ECO:0000256" key="1">
    <source>
        <dbReference type="SAM" id="Phobius"/>
    </source>
</evidence>
<dbReference type="AlphaFoldDB" id="A0A4U1BML4"/>
<proteinExistence type="predicted"/>
<keyword evidence="1" id="KW-0472">Membrane</keyword>
<evidence type="ECO:0000313" key="3">
    <source>
        <dbReference type="Proteomes" id="UP000305675"/>
    </source>
</evidence>
<feature type="transmembrane region" description="Helical" evidence="1">
    <location>
        <begin position="426"/>
        <end position="450"/>
    </location>
</feature>
<feature type="transmembrane region" description="Helical" evidence="1">
    <location>
        <begin position="498"/>
        <end position="516"/>
    </location>
</feature>
<keyword evidence="3" id="KW-1185">Reference proteome</keyword>
<dbReference type="InterPro" id="IPR036412">
    <property type="entry name" value="HAD-like_sf"/>
</dbReference>
<organism evidence="2 3">
    <name type="scientific">Ferrimonas aestuarii</name>
    <dbReference type="NCBI Taxonomy" id="2569539"/>
    <lineage>
        <taxon>Bacteria</taxon>
        <taxon>Pseudomonadati</taxon>
        <taxon>Pseudomonadota</taxon>
        <taxon>Gammaproteobacteria</taxon>
        <taxon>Alteromonadales</taxon>
        <taxon>Ferrimonadaceae</taxon>
        <taxon>Ferrimonas</taxon>
    </lineage>
</organism>
<dbReference type="RefSeq" id="WP_136864481.1">
    <property type="nucleotide sequence ID" value="NZ_SWCJ01000015.1"/>
</dbReference>
<reference evidence="2 3" key="1">
    <citation type="submission" date="2019-04" db="EMBL/GenBank/DDBJ databases">
        <authorList>
            <person name="Hwang J.C."/>
        </authorList>
    </citation>
    <scope>NUCLEOTIDE SEQUENCE [LARGE SCALE GENOMIC DNA]</scope>
    <source>
        <strain evidence="2 3">IMCC35002</strain>
    </source>
</reference>
<evidence type="ECO:0000313" key="2">
    <source>
        <dbReference type="EMBL" id="TKB51967.1"/>
    </source>
</evidence>